<dbReference type="PATRIC" id="fig|28037.94.peg.732"/>
<evidence type="ECO:0000313" key="13">
    <source>
        <dbReference type="Proteomes" id="UP000028067"/>
    </source>
</evidence>
<dbReference type="AlphaFoldDB" id="A0A081SCU2"/>
<feature type="DNA-binding region" description="OmpR/PhoB-type" evidence="7">
    <location>
        <begin position="133"/>
        <end position="232"/>
    </location>
</feature>
<dbReference type="EMBL" id="JPGW01000011">
    <property type="protein sequence ID" value="KER08745.1"/>
    <property type="molecule type" value="Genomic_DNA"/>
</dbReference>
<proteinExistence type="predicted"/>
<dbReference type="GO" id="GO:0000976">
    <property type="term" value="F:transcription cis-regulatory region binding"/>
    <property type="evidence" value="ECO:0007669"/>
    <property type="project" value="TreeGrafter"/>
</dbReference>
<dbReference type="PROSITE" id="PS50110">
    <property type="entry name" value="RESPONSE_REGULATORY"/>
    <property type="match status" value="1"/>
</dbReference>
<dbReference type="Pfam" id="PF00486">
    <property type="entry name" value="Trans_reg_C"/>
    <property type="match status" value="1"/>
</dbReference>
<dbReference type="InterPro" id="IPR011006">
    <property type="entry name" value="CheY-like_superfamily"/>
</dbReference>
<reference evidence="10 13" key="1">
    <citation type="submission" date="2014-05" db="EMBL/GenBank/DDBJ databases">
        <authorList>
            <person name="Daugherty S.C."/>
            <person name="Tallon L.J."/>
            <person name="Sadzewicz L."/>
            <person name="Kilian M."/>
            <person name="Tettelin H."/>
        </authorList>
    </citation>
    <scope>NUCLEOTIDE SEQUENCE [LARGE SCALE GENOMIC DNA]</scope>
    <source>
        <strain evidence="10 13">SK271</strain>
    </source>
</reference>
<evidence type="ECO:0000256" key="7">
    <source>
        <dbReference type="PROSITE-ProRule" id="PRU01091"/>
    </source>
</evidence>
<dbReference type="Pfam" id="PF00072">
    <property type="entry name" value="Response_reg"/>
    <property type="match status" value="1"/>
</dbReference>
<dbReference type="Proteomes" id="UP000278653">
    <property type="component" value="Unassembled WGS sequence"/>
</dbReference>
<dbReference type="EMBL" id="RJNH01000019">
    <property type="protein sequence ID" value="RSI58728.1"/>
    <property type="molecule type" value="Genomic_DNA"/>
</dbReference>
<dbReference type="GO" id="GO:0006355">
    <property type="term" value="P:regulation of DNA-templated transcription"/>
    <property type="evidence" value="ECO:0007669"/>
    <property type="project" value="InterPro"/>
</dbReference>
<evidence type="ECO:0000313" key="15">
    <source>
        <dbReference type="Proteomes" id="UP000278653"/>
    </source>
</evidence>
<evidence type="ECO:0000256" key="6">
    <source>
        <dbReference type="PROSITE-ProRule" id="PRU00169"/>
    </source>
</evidence>
<evidence type="ECO:0000313" key="12">
    <source>
        <dbReference type="EMBL" id="RSI58728.1"/>
    </source>
</evidence>
<evidence type="ECO:0000313" key="11">
    <source>
        <dbReference type="EMBL" id="OOR79120.1"/>
    </source>
</evidence>
<organism evidence="10 13">
    <name type="scientific">Streptococcus mitis</name>
    <dbReference type="NCBI Taxonomy" id="28037"/>
    <lineage>
        <taxon>Bacteria</taxon>
        <taxon>Bacillati</taxon>
        <taxon>Bacillota</taxon>
        <taxon>Bacilli</taxon>
        <taxon>Lactobacillales</taxon>
        <taxon>Streptococcaceae</taxon>
        <taxon>Streptococcus</taxon>
        <taxon>Streptococcus mitis group</taxon>
    </lineage>
</organism>
<reference evidence="12 15" key="3">
    <citation type="submission" date="2018-11" db="EMBL/GenBank/DDBJ databases">
        <title>Species Designations Belie Phenotypic and Genotypic Heterogeneity in Oral Streptococci.</title>
        <authorList>
            <person name="Velsko I."/>
        </authorList>
    </citation>
    <scope>NUCLEOTIDE SEQUENCE [LARGE SCALE GENOMIC DNA]</scope>
    <source>
        <strain evidence="12 15">BCC15</strain>
    </source>
</reference>
<keyword evidence="4 7" id="KW-0238">DNA-binding</keyword>
<dbReference type="Gene3D" id="1.10.10.10">
    <property type="entry name" value="Winged helix-like DNA-binding domain superfamily/Winged helix DNA-binding domain"/>
    <property type="match status" value="1"/>
</dbReference>
<dbReference type="GO" id="GO:0032993">
    <property type="term" value="C:protein-DNA complex"/>
    <property type="evidence" value="ECO:0007669"/>
    <property type="project" value="TreeGrafter"/>
</dbReference>
<evidence type="ECO:0000256" key="2">
    <source>
        <dbReference type="ARBA" id="ARBA00023012"/>
    </source>
</evidence>
<keyword evidence="1 6" id="KW-0597">Phosphoprotein</keyword>
<dbReference type="GO" id="GO:0005829">
    <property type="term" value="C:cytosol"/>
    <property type="evidence" value="ECO:0007669"/>
    <property type="project" value="TreeGrafter"/>
</dbReference>
<dbReference type="InterPro" id="IPR001789">
    <property type="entry name" value="Sig_transdc_resp-reg_receiver"/>
</dbReference>
<dbReference type="EMBL" id="MUXS01000024">
    <property type="protein sequence ID" value="OOR79120.1"/>
    <property type="molecule type" value="Genomic_DNA"/>
</dbReference>
<dbReference type="InterPro" id="IPR036388">
    <property type="entry name" value="WH-like_DNA-bd_sf"/>
</dbReference>
<accession>A0A081SCU2</accession>
<evidence type="ECO:0000256" key="1">
    <source>
        <dbReference type="ARBA" id="ARBA00022553"/>
    </source>
</evidence>
<dbReference type="RefSeq" id="WP_024056647.1">
    <property type="nucleotide sequence ID" value="NZ_CAMHVK010000002.1"/>
</dbReference>
<dbReference type="PANTHER" id="PTHR48111">
    <property type="entry name" value="REGULATOR OF RPOS"/>
    <property type="match status" value="1"/>
</dbReference>
<evidence type="ECO:0000256" key="4">
    <source>
        <dbReference type="ARBA" id="ARBA00023125"/>
    </source>
</evidence>
<gene>
    <name evidence="12" type="primary">walR</name>
    <name evidence="11" type="ORF">B0179_10020</name>
    <name evidence="12" type="ORF">D8865_10530</name>
    <name evidence="10" type="ORF">SK271_0790</name>
</gene>
<dbReference type="SUPFAM" id="SSF46894">
    <property type="entry name" value="C-terminal effector domain of the bipartite response regulators"/>
    <property type="match status" value="1"/>
</dbReference>
<reference evidence="11 14" key="2">
    <citation type="submission" date="2017-02" db="EMBL/GenBank/DDBJ databases">
        <title>Draft genome sequence of Streptococcus mitis CCUG 61082.</title>
        <authorList>
            <person name="Salva-Serra F."/>
            <person name="Engstrom-Jakobsson H."/>
            <person name="Thorell K."/>
            <person name="Jaen-Luchoro D."/>
            <person name="Gonzales-Siles L."/>
            <person name="Karlsson R."/>
            <person name="Gomila M."/>
            <person name="Yazdan S."/>
            <person name="Boulund F."/>
            <person name="Johnning A."/>
            <person name="Engstrand L."/>
            <person name="Kristiansson E."/>
            <person name="Moore E."/>
        </authorList>
    </citation>
    <scope>NUCLEOTIDE SEQUENCE [LARGE SCALE GENOMIC DNA]</scope>
    <source>
        <strain evidence="11 14">CCUG 61082</strain>
    </source>
</reference>
<dbReference type="CDD" id="cd00383">
    <property type="entry name" value="trans_reg_C"/>
    <property type="match status" value="1"/>
</dbReference>
<dbReference type="Gene3D" id="3.40.50.2300">
    <property type="match status" value="1"/>
</dbReference>
<keyword evidence="5" id="KW-0804">Transcription</keyword>
<dbReference type="GO" id="GO:0000156">
    <property type="term" value="F:phosphorelay response regulator activity"/>
    <property type="evidence" value="ECO:0007669"/>
    <property type="project" value="TreeGrafter"/>
</dbReference>
<dbReference type="SMART" id="SM00862">
    <property type="entry name" value="Trans_reg_C"/>
    <property type="match status" value="1"/>
</dbReference>
<evidence type="ECO:0000313" key="14">
    <source>
        <dbReference type="Proteomes" id="UP000190872"/>
    </source>
</evidence>
<comment type="caution">
    <text evidence="10">The sequence shown here is derived from an EMBL/GenBank/DDBJ whole genome shotgun (WGS) entry which is preliminary data.</text>
</comment>
<dbReference type="CDD" id="cd17574">
    <property type="entry name" value="REC_OmpR"/>
    <property type="match status" value="1"/>
</dbReference>
<dbReference type="Proteomes" id="UP000028067">
    <property type="component" value="Unassembled WGS sequence"/>
</dbReference>
<dbReference type="SMART" id="SM00448">
    <property type="entry name" value="REC"/>
    <property type="match status" value="1"/>
</dbReference>
<dbReference type="SUPFAM" id="SSF52172">
    <property type="entry name" value="CheY-like"/>
    <property type="match status" value="1"/>
</dbReference>
<keyword evidence="3" id="KW-0805">Transcription regulation</keyword>
<feature type="modified residue" description="4-aspartylphosphate" evidence="6">
    <location>
        <position position="61"/>
    </location>
</feature>
<evidence type="ECO:0000259" key="9">
    <source>
        <dbReference type="PROSITE" id="PS51755"/>
    </source>
</evidence>
<evidence type="ECO:0000256" key="5">
    <source>
        <dbReference type="ARBA" id="ARBA00023163"/>
    </source>
</evidence>
<feature type="domain" description="OmpR/PhoB-type" evidence="9">
    <location>
        <begin position="133"/>
        <end position="232"/>
    </location>
</feature>
<evidence type="ECO:0000259" key="8">
    <source>
        <dbReference type="PROSITE" id="PS50110"/>
    </source>
</evidence>
<dbReference type="Gene3D" id="6.10.250.690">
    <property type="match status" value="1"/>
</dbReference>
<dbReference type="InterPro" id="IPR039420">
    <property type="entry name" value="WalR-like"/>
</dbReference>
<evidence type="ECO:0000256" key="3">
    <source>
        <dbReference type="ARBA" id="ARBA00023015"/>
    </source>
</evidence>
<dbReference type="InterPro" id="IPR016032">
    <property type="entry name" value="Sig_transdc_resp-reg_C-effctor"/>
</dbReference>
<sequence>MSFEAQLLNKHILIVDDDTALSESIKEVLVSRGFKNISRAYSISEGIDVFSVSHIDLIILDVMLPDGEGYLLSQYVRKISDIPILFLTAKNNPDDEIRGLDSGGDDYVTKPFLPKSLTYRIIALLRRAYKDESELIELTDCIIDLNNASVKKSGQNLSLTPTEIQVLRKLYANKNYIVSTETICDTIWGLESFGYEKSLMVHIRNIREKIELTPSKPNHLITVKGLGYKLVI</sequence>
<dbReference type="PROSITE" id="PS51755">
    <property type="entry name" value="OMPR_PHOB"/>
    <property type="match status" value="1"/>
</dbReference>
<dbReference type="Proteomes" id="UP000190872">
    <property type="component" value="Unassembled WGS sequence"/>
</dbReference>
<name>A0A081SCU2_STRMT</name>
<dbReference type="PANTHER" id="PTHR48111:SF52">
    <property type="entry name" value="TRANSCRIPTIONAL REGULATORY PROTEIN YVRH"/>
    <property type="match status" value="1"/>
</dbReference>
<feature type="domain" description="Response regulatory" evidence="8">
    <location>
        <begin position="11"/>
        <end position="125"/>
    </location>
</feature>
<keyword evidence="2" id="KW-0902">Two-component regulatory system</keyword>
<evidence type="ECO:0000313" key="10">
    <source>
        <dbReference type="EMBL" id="KER08745.1"/>
    </source>
</evidence>
<dbReference type="InterPro" id="IPR001867">
    <property type="entry name" value="OmpR/PhoB-type_DNA-bd"/>
</dbReference>
<protein>
    <submittedName>
        <fullName evidence="11">DNA-binding response regulator</fullName>
    </submittedName>
    <submittedName>
        <fullName evidence="12">Transcriptional regulatory protein WalR</fullName>
    </submittedName>
    <submittedName>
        <fullName evidence="10">Transcriptional regulatory, C terminal family protein</fullName>
    </submittedName>
</protein>